<keyword evidence="1" id="KW-1133">Transmembrane helix</keyword>
<evidence type="ECO:0000313" key="2">
    <source>
        <dbReference type="EMBL" id="SEE90368.1"/>
    </source>
</evidence>
<evidence type="ECO:0000313" key="3">
    <source>
        <dbReference type="Proteomes" id="UP000199220"/>
    </source>
</evidence>
<keyword evidence="3" id="KW-1185">Reference proteome</keyword>
<dbReference type="EMBL" id="FNTX01000002">
    <property type="protein sequence ID" value="SEE90368.1"/>
    <property type="molecule type" value="Genomic_DNA"/>
</dbReference>
<sequence>MGLTDVLGYVVAGLLILLVLVGVLLGVRQSKKQRTALTRWAEQHDWTFTAKEPKLTGRWTEFPIRGAGSASHVMHGRVAEGEVTSFTNYVTTAGSSSTTARHVIVLTVGATLPTVVAASPSTTITNPHPSVAVNPSDPQFTWPVFAHDEAGARAAAQLFSPGVRDRLMREDAALPSMTLTLEGQDVVLTAPGAQKIDRLEYRVALVRDLVRMMGVG</sequence>
<dbReference type="AlphaFoldDB" id="A0A1H5MPS2"/>
<proteinExistence type="predicted"/>
<dbReference type="Proteomes" id="UP000199220">
    <property type="component" value="Unassembled WGS sequence"/>
</dbReference>
<reference evidence="3" key="1">
    <citation type="submission" date="2016-10" db="EMBL/GenBank/DDBJ databases">
        <authorList>
            <person name="Varghese N."/>
            <person name="Submissions S."/>
        </authorList>
    </citation>
    <scope>NUCLEOTIDE SEQUENCE [LARGE SCALE GENOMIC DNA]</scope>
    <source>
        <strain evidence="3">DSM 21368</strain>
    </source>
</reference>
<keyword evidence="1" id="KW-0812">Transmembrane</keyword>
<protein>
    <submittedName>
        <fullName evidence="2">Uncharacterized protein</fullName>
    </submittedName>
</protein>
<feature type="transmembrane region" description="Helical" evidence="1">
    <location>
        <begin position="6"/>
        <end position="27"/>
    </location>
</feature>
<dbReference type="RefSeq" id="WP_089774269.1">
    <property type="nucleotide sequence ID" value="NZ_FNTX01000002.1"/>
</dbReference>
<organism evidence="2 3">
    <name type="scientific">Ruania alba</name>
    <dbReference type="NCBI Taxonomy" id="648782"/>
    <lineage>
        <taxon>Bacteria</taxon>
        <taxon>Bacillati</taxon>
        <taxon>Actinomycetota</taxon>
        <taxon>Actinomycetes</taxon>
        <taxon>Micrococcales</taxon>
        <taxon>Ruaniaceae</taxon>
        <taxon>Ruania</taxon>
    </lineage>
</organism>
<accession>A0A1H5MPS2</accession>
<keyword evidence="1" id="KW-0472">Membrane</keyword>
<evidence type="ECO:0000256" key="1">
    <source>
        <dbReference type="SAM" id="Phobius"/>
    </source>
</evidence>
<name>A0A1H5MPS2_9MICO</name>
<gene>
    <name evidence="2" type="ORF">SAMN04488554_3489</name>
</gene>